<name>A0A8K0CMC7_IGNLU</name>
<proteinExistence type="predicted"/>
<organism evidence="1 2">
    <name type="scientific">Ignelater luminosus</name>
    <name type="common">Cucubano</name>
    <name type="synonym">Pyrophorus luminosus</name>
    <dbReference type="NCBI Taxonomy" id="2038154"/>
    <lineage>
        <taxon>Eukaryota</taxon>
        <taxon>Metazoa</taxon>
        <taxon>Ecdysozoa</taxon>
        <taxon>Arthropoda</taxon>
        <taxon>Hexapoda</taxon>
        <taxon>Insecta</taxon>
        <taxon>Pterygota</taxon>
        <taxon>Neoptera</taxon>
        <taxon>Endopterygota</taxon>
        <taxon>Coleoptera</taxon>
        <taxon>Polyphaga</taxon>
        <taxon>Elateriformia</taxon>
        <taxon>Elateroidea</taxon>
        <taxon>Elateridae</taxon>
        <taxon>Agrypninae</taxon>
        <taxon>Pyrophorini</taxon>
        <taxon>Ignelater</taxon>
    </lineage>
</organism>
<reference evidence="1" key="1">
    <citation type="submission" date="2019-08" db="EMBL/GenBank/DDBJ databases">
        <title>The genome of the North American firefly Photinus pyralis.</title>
        <authorList>
            <consortium name="Photinus pyralis genome working group"/>
            <person name="Fallon T.R."/>
            <person name="Sander Lower S.E."/>
            <person name="Weng J.-K."/>
        </authorList>
    </citation>
    <scope>NUCLEOTIDE SEQUENCE</scope>
    <source>
        <strain evidence="1">TRF0915ILg1</strain>
        <tissue evidence="1">Whole body</tissue>
    </source>
</reference>
<evidence type="ECO:0000313" key="1">
    <source>
        <dbReference type="EMBL" id="KAF2887088.1"/>
    </source>
</evidence>
<gene>
    <name evidence="1" type="ORF">ILUMI_19085</name>
</gene>
<dbReference type="EMBL" id="VTPC01085226">
    <property type="protein sequence ID" value="KAF2887088.1"/>
    <property type="molecule type" value="Genomic_DNA"/>
</dbReference>
<dbReference type="OrthoDB" id="7615572at2759"/>
<dbReference type="Proteomes" id="UP000801492">
    <property type="component" value="Unassembled WGS sequence"/>
</dbReference>
<evidence type="ECO:0000313" key="2">
    <source>
        <dbReference type="Proteomes" id="UP000801492"/>
    </source>
</evidence>
<dbReference type="AlphaFoldDB" id="A0A8K0CMC7"/>
<comment type="caution">
    <text evidence="1">The sequence shown here is derived from an EMBL/GenBank/DDBJ whole genome shotgun (WGS) entry which is preliminary data.</text>
</comment>
<keyword evidence="2" id="KW-1185">Reference proteome</keyword>
<sequence length="158" mass="19237">MKERRQYGAERNPPVQEQKQRLRWEDLNSAFQETNLHEWWQEHVQDDLIIQLKGFQERDSPWKIKSILSLAINIKCYEPVRGSHQSTIHSIRRFRVPAEIHIKQKKKNSELHKEHKAFSVGYYFHYSHDGSISKYKRHRGPDYRRWFTKKLRQIAEDV</sequence>
<accession>A0A8K0CMC7</accession>
<protein>
    <submittedName>
        <fullName evidence="1">Uncharacterized protein</fullName>
    </submittedName>
</protein>